<dbReference type="EMBL" id="CAVLEF010000009">
    <property type="protein sequence ID" value="CAK1547141.1"/>
    <property type="molecule type" value="Genomic_DNA"/>
</dbReference>
<keyword evidence="3" id="KW-0648">Protein biosynthesis</keyword>
<dbReference type="AlphaFoldDB" id="A0AAV1JF66"/>
<evidence type="ECO:0000313" key="5">
    <source>
        <dbReference type="Proteomes" id="UP001497472"/>
    </source>
</evidence>
<dbReference type="GO" id="GO:0006450">
    <property type="term" value="P:regulation of translational fidelity"/>
    <property type="evidence" value="ECO:0007669"/>
    <property type="project" value="InterPro"/>
</dbReference>
<proteinExistence type="inferred from homology"/>
<keyword evidence="5" id="KW-1185">Reference proteome</keyword>
<comment type="similarity">
    <text evidence="3">Belongs to the GatC family.</text>
</comment>
<accession>A0AAV1JF66</accession>
<evidence type="ECO:0000256" key="1">
    <source>
        <dbReference type="ARBA" id="ARBA00022741"/>
    </source>
</evidence>
<dbReference type="GO" id="GO:0050567">
    <property type="term" value="F:glutaminyl-tRNA synthase (glutamine-hydrolyzing) activity"/>
    <property type="evidence" value="ECO:0007669"/>
    <property type="project" value="UniProtKB-UniRule"/>
</dbReference>
<keyword evidence="3" id="KW-0067">ATP-binding</keyword>
<comment type="function">
    <text evidence="3">Allows the formation of correctly charged Gln-tRNA(Gln) through the transamidation of misacylated Glu-tRNA(Gln) in the mitochondria. The reaction takes place in the presence of glutamine and ATP through an activated gamma-phospho-Glu-tRNA(Gln).</text>
</comment>
<comment type="subunit">
    <text evidence="3">Subunit of the heterotrimeric GatCAB amidotransferase (AdT) complex, composed of A, B and C subunits.</text>
</comment>
<organism evidence="4 5">
    <name type="scientific">Leptosia nina</name>
    <dbReference type="NCBI Taxonomy" id="320188"/>
    <lineage>
        <taxon>Eukaryota</taxon>
        <taxon>Metazoa</taxon>
        <taxon>Ecdysozoa</taxon>
        <taxon>Arthropoda</taxon>
        <taxon>Hexapoda</taxon>
        <taxon>Insecta</taxon>
        <taxon>Pterygota</taxon>
        <taxon>Neoptera</taxon>
        <taxon>Endopterygota</taxon>
        <taxon>Lepidoptera</taxon>
        <taxon>Glossata</taxon>
        <taxon>Ditrysia</taxon>
        <taxon>Papilionoidea</taxon>
        <taxon>Pieridae</taxon>
        <taxon>Pierinae</taxon>
        <taxon>Leptosia</taxon>
    </lineage>
</organism>
<dbReference type="InterPro" id="IPR036113">
    <property type="entry name" value="Asp/Glu-ADT_sf_sub_c"/>
</dbReference>
<dbReference type="EC" id="6.3.5.-" evidence="3"/>
<dbReference type="GO" id="GO:0030956">
    <property type="term" value="C:glutamyl-tRNA(Gln) amidotransferase complex"/>
    <property type="evidence" value="ECO:0007669"/>
    <property type="project" value="UniProtKB-UniRule"/>
</dbReference>
<evidence type="ECO:0000256" key="3">
    <source>
        <dbReference type="HAMAP-Rule" id="MF_03149"/>
    </source>
</evidence>
<dbReference type="PANTHER" id="PTHR15004:SF0">
    <property type="entry name" value="GLUTAMYL-TRNA(GLN) AMIDOTRANSFERASE SUBUNIT C, MITOCHONDRIAL"/>
    <property type="match status" value="1"/>
</dbReference>
<evidence type="ECO:0000256" key="2">
    <source>
        <dbReference type="ARBA" id="ARBA00023128"/>
    </source>
</evidence>
<dbReference type="PANTHER" id="PTHR15004">
    <property type="entry name" value="GLUTAMYL-TRNA(GLN) AMIDOTRANSFERASE SUBUNIT C, MITOCHONDRIAL"/>
    <property type="match status" value="1"/>
</dbReference>
<name>A0AAV1JF66_9NEOP</name>
<dbReference type="SUPFAM" id="SSF141000">
    <property type="entry name" value="Glu-tRNAGln amidotransferase C subunit"/>
    <property type="match status" value="1"/>
</dbReference>
<sequence>MSYRFAVTSILRDINRSHLYNYQILRNYSKVPTKPVETLESTNIPKTNLDQNTIALLERLSLVKFDTNQGKKVLEDSIDFASKILHIDTTEVEPLYTVLENENLKLRNDVITQGNCQVDILKNAVLKDDDYFVAPPGNIPLHEVEEKENAEIDKNESRN</sequence>
<evidence type="ECO:0000313" key="4">
    <source>
        <dbReference type="EMBL" id="CAK1547141.1"/>
    </source>
</evidence>
<dbReference type="HAMAP" id="MF_00122">
    <property type="entry name" value="GatC"/>
    <property type="match status" value="1"/>
</dbReference>
<dbReference type="GO" id="GO:0032543">
    <property type="term" value="P:mitochondrial translation"/>
    <property type="evidence" value="ECO:0007669"/>
    <property type="project" value="UniProtKB-UniRule"/>
</dbReference>
<comment type="caution">
    <text evidence="4">The sequence shown here is derived from an EMBL/GenBank/DDBJ whole genome shotgun (WGS) entry which is preliminary data.</text>
</comment>
<reference evidence="4 5" key="1">
    <citation type="submission" date="2023-11" db="EMBL/GenBank/DDBJ databases">
        <authorList>
            <person name="Okamura Y."/>
        </authorList>
    </citation>
    <scope>NUCLEOTIDE SEQUENCE [LARGE SCALE GENOMIC DNA]</scope>
</reference>
<dbReference type="Pfam" id="PF02686">
    <property type="entry name" value="GatC"/>
    <property type="match status" value="1"/>
</dbReference>
<keyword evidence="3" id="KW-0436">Ligase</keyword>
<comment type="catalytic activity">
    <reaction evidence="3">
        <text>L-glutamyl-tRNA(Gln) + L-glutamine + ATP + H2O = L-glutaminyl-tRNA(Gln) + L-glutamate + ADP + phosphate + H(+)</text>
        <dbReference type="Rhea" id="RHEA:17521"/>
        <dbReference type="Rhea" id="RHEA-COMP:9681"/>
        <dbReference type="Rhea" id="RHEA-COMP:9684"/>
        <dbReference type="ChEBI" id="CHEBI:15377"/>
        <dbReference type="ChEBI" id="CHEBI:15378"/>
        <dbReference type="ChEBI" id="CHEBI:29985"/>
        <dbReference type="ChEBI" id="CHEBI:30616"/>
        <dbReference type="ChEBI" id="CHEBI:43474"/>
        <dbReference type="ChEBI" id="CHEBI:58359"/>
        <dbReference type="ChEBI" id="CHEBI:78520"/>
        <dbReference type="ChEBI" id="CHEBI:78521"/>
        <dbReference type="ChEBI" id="CHEBI:456216"/>
    </reaction>
</comment>
<dbReference type="GO" id="GO:0005739">
    <property type="term" value="C:mitochondrion"/>
    <property type="evidence" value="ECO:0007669"/>
    <property type="project" value="UniProtKB-SubCell"/>
</dbReference>
<gene>
    <name evidence="4" type="ORF">LNINA_LOCUS6637</name>
</gene>
<comment type="subcellular location">
    <subcellularLocation>
        <location evidence="3">Mitochondrion</location>
    </subcellularLocation>
</comment>
<dbReference type="GO" id="GO:0005524">
    <property type="term" value="F:ATP binding"/>
    <property type="evidence" value="ECO:0007669"/>
    <property type="project" value="UniProtKB-KW"/>
</dbReference>
<dbReference type="GO" id="GO:0070681">
    <property type="term" value="P:glutaminyl-tRNAGln biosynthesis via transamidation"/>
    <property type="evidence" value="ECO:0007669"/>
    <property type="project" value="UniProtKB-UniRule"/>
</dbReference>
<dbReference type="Proteomes" id="UP001497472">
    <property type="component" value="Unassembled WGS sequence"/>
</dbReference>
<keyword evidence="1 3" id="KW-0547">Nucleotide-binding</keyword>
<dbReference type="InterPro" id="IPR003837">
    <property type="entry name" value="GatC"/>
</dbReference>
<keyword evidence="2 3" id="KW-0496">Mitochondrion</keyword>
<protein>
    <recommendedName>
        <fullName evidence="3">Glutamyl-tRNA(Gln) amidotransferase subunit C, mitochondrial</fullName>
        <shortName evidence="3">Glu-AdT subunit C</shortName>
        <ecNumber evidence="3">6.3.5.-</ecNumber>
    </recommendedName>
</protein>